<sequence>MKKIITTVLLAFSLLACKGKEQAAAPKAEGLKGSIVVQAEDTWKPYYEAAIKRVKEKNPDADIQLKVIGSFDHLEIIDKTDANNKDVADVFALPLDKLESLNSKSVLASFDAKALADKIGGFKDFDNGLGGQLKKDGNYVAFPMNIETLAVGINKKNAATQGIDVTKDIDLAKLSPDVAMVPVFNAWYGVAITNAFDVELLGKDGDKFFSDLTKNWEELTPDQQKMFEGLFNYWKASHAKKLPMFDEKAVDGYISDQFKTGKTGAVRIVGPWDANPMVEALGDDFDVIGLNHATWEGKPLKHWKSGWALGINARNEEDKDKMALSEAVIAELMNPKYAADMYKITGKIMPNVSKEEYEKMDKLSPMDKKVLASILESYDVAVSRPLFEEWGQVWDTWKNSIVSWESKNPKTPQDAYKEVQASFKALLTNLGQ</sequence>
<name>A0ABT7HIX7_9FUSO</name>
<gene>
    <name evidence="1" type="ORF">QQA45_02980</name>
</gene>
<dbReference type="Gene3D" id="3.40.190.10">
    <property type="entry name" value="Periplasmic binding protein-like II"/>
    <property type="match status" value="2"/>
</dbReference>
<dbReference type="EMBL" id="JASSPP010000003">
    <property type="protein sequence ID" value="MDK9580478.1"/>
    <property type="molecule type" value="Genomic_DNA"/>
</dbReference>
<accession>A0ABT7HIX7</accession>
<organism evidence="1 2">
    <name type="scientific">Sneathia sanguinegens</name>
    <dbReference type="NCBI Taxonomy" id="40543"/>
    <lineage>
        <taxon>Bacteria</taxon>
        <taxon>Fusobacteriati</taxon>
        <taxon>Fusobacteriota</taxon>
        <taxon>Fusobacteriia</taxon>
        <taxon>Fusobacteriales</taxon>
        <taxon>Leptotrichiaceae</taxon>
        <taxon>Sneathia</taxon>
    </lineage>
</organism>
<dbReference type="SUPFAM" id="SSF53850">
    <property type="entry name" value="Periplasmic binding protein-like II"/>
    <property type="match status" value="1"/>
</dbReference>
<comment type="caution">
    <text evidence="1">The sequence shown here is derived from an EMBL/GenBank/DDBJ whole genome shotgun (WGS) entry which is preliminary data.</text>
</comment>
<reference evidence="1 2" key="1">
    <citation type="submission" date="2023-06" db="EMBL/GenBank/DDBJ databases">
        <title>Antibody response to the Sneathia vaginalis cytopathogenic toxin A during pregnancy.</title>
        <authorList>
            <person name="Mccoy Z.T."/>
            <person name="Serrano M.G."/>
            <person name="Spaine K."/>
            <person name="Edwards D.J."/>
            <person name="Buck G.A."/>
            <person name="Jefferson K."/>
        </authorList>
    </citation>
    <scope>NUCLEOTIDE SEQUENCE [LARGE SCALE GENOMIC DNA]</scope>
    <source>
        <strain evidence="1 2">CCUG 42621</strain>
    </source>
</reference>
<dbReference type="PROSITE" id="PS51257">
    <property type="entry name" value="PROKAR_LIPOPROTEIN"/>
    <property type="match status" value="1"/>
</dbReference>
<keyword evidence="2" id="KW-1185">Reference proteome</keyword>
<protein>
    <submittedName>
        <fullName evidence="1">ABC transporter substrate-binding protein</fullName>
    </submittedName>
</protein>
<evidence type="ECO:0000313" key="2">
    <source>
        <dbReference type="Proteomes" id="UP001225134"/>
    </source>
</evidence>
<evidence type="ECO:0000313" key="1">
    <source>
        <dbReference type="EMBL" id="MDK9580478.1"/>
    </source>
</evidence>
<proteinExistence type="predicted"/>
<dbReference type="RefSeq" id="WP_285152803.1">
    <property type="nucleotide sequence ID" value="NZ_JASSPP010000003.1"/>
</dbReference>
<dbReference type="Proteomes" id="UP001225134">
    <property type="component" value="Unassembled WGS sequence"/>
</dbReference>